<dbReference type="InterPro" id="IPR013087">
    <property type="entry name" value="Znf_C2H2_type"/>
</dbReference>
<evidence type="ECO:0000256" key="5">
    <source>
        <dbReference type="PROSITE-ProRule" id="PRU00042"/>
    </source>
</evidence>
<dbReference type="GO" id="GO:0005634">
    <property type="term" value="C:nucleus"/>
    <property type="evidence" value="ECO:0007669"/>
    <property type="project" value="UniProtKB-ARBA"/>
</dbReference>
<feature type="domain" description="C2H2-type" evidence="7">
    <location>
        <begin position="226"/>
        <end position="255"/>
    </location>
</feature>
<evidence type="ECO:0000259" key="7">
    <source>
        <dbReference type="PROSITE" id="PS50157"/>
    </source>
</evidence>
<accession>A0AAD5U4X9</accession>
<sequence>MNSANTLILLQERENPFNMRNILSEELAVPKMSPSSPTPSNYSNSSFLSSSTLSQQEQFKEIKEKNTPYFINDMGMIEIFQTSEMRDPYKQKQQNSLKKNPSKTMIHDSVFQVLNQMKNCQDKGNVNVTITLGQLSQILKVGKNLNHKDQEELNNDGDTNDTNIDNKNVDIVKSLINLNPNVNQSVGGGKIKGGKLECQTCGRTFNRKFNLKVHEETHSTTRERKFCCPVEGCDKKFFRSHELMRHNQVHLKKEQKHASA</sequence>
<evidence type="ECO:0000313" key="8">
    <source>
        <dbReference type="EMBL" id="KAJ3221420.1"/>
    </source>
</evidence>
<keyword evidence="9" id="KW-1185">Reference proteome</keyword>
<dbReference type="Proteomes" id="UP001211065">
    <property type="component" value="Unassembled WGS sequence"/>
</dbReference>
<evidence type="ECO:0000256" key="3">
    <source>
        <dbReference type="ARBA" id="ARBA00022771"/>
    </source>
</evidence>
<feature type="domain" description="C2H2-type" evidence="7">
    <location>
        <begin position="196"/>
        <end position="223"/>
    </location>
</feature>
<dbReference type="AlphaFoldDB" id="A0AAD5U4X9"/>
<dbReference type="PROSITE" id="PS00028">
    <property type="entry name" value="ZINC_FINGER_C2H2_1"/>
    <property type="match status" value="2"/>
</dbReference>
<feature type="compositionally biased region" description="Low complexity" evidence="6">
    <location>
        <begin position="33"/>
        <end position="49"/>
    </location>
</feature>
<dbReference type="EMBL" id="JADGJW010000231">
    <property type="protein sequence ID" value="KAJ3221420.1"/>
    <property type="molecule type" value="Genomic_DNA"/>
</dbReference>
<gene>
    <name evidence="8" type="ORF">HK099_003542</name>
</gene>
<evidence type="ECO:0000256" key="1">
    <source>
        <dbReference type="ARBA" id="ARBA00022723"/>
    </source>
</evidence>
<keyword evidence="4" id="KW-0862">Zinc</keyword>
<organism evidence="8 9">
    <name type="scientific">Clydaea vesicula</name>
    <dbReference type="NCBI Taxonomy" id="447962"/>
    <lineage>
        <taxon>Eukaryota</taxon>
        <taxon>Fungi</taxon>
        <taxon>Fungi incertae sedis</taxon>
        <taxon>Chytridiomycota</taxon>
        <taxon>Chytridiomycota incertae sedis</taxon>
        <taxon>Chytridiomycetes</taxon>
        <taxon>Lobulomycetales</taxon>
        <taxon>Lobulomycetaceae</taxon>
        <taxon>Clydaea</taxon>
    </lineage>
</organism>
<reference evidence="8" key="1">
    <citation type="submission" date="2020-05" db="EMBL/GenBank/DDBJ databases">
        <title>Phylogenomic resolution of chytrid fungi.</title>
        <authorList>
            <person name="Stajich J.E."/>
            <person name="Amses K."/>
            <person name="Simmons R."/>
            <person name="Seto K."/>
            <person name="Myers J."/>
            <person name="Bonds A."/>
            <person name="Quandt C.A."/>
            <person name="Barry K."/>
            <person name="Liu P."/>
            <person name="Grigoriev I."/>
            <person name="Longcore J.E."/>
            <person name="James T.Y."/>
        </authorList>
    </citation>
    <scope>NUCLEOTIDE SEQUENCE</scope>
    <source>
        <strain evidence="8">JEL0476</strain>
    </source>
</reference>
<name>A0AAD5U4X9_9FUNG</name>
<dbReference type="Pfam" id="PF00096">
    <property type="entry name" value="zf-C2H2"/>
    <property type="match status" value="1"/>
</dbReference>
<dbReference type="FunFam" id="3.30.160.60:FF:000100">
    <property type="entry name" value="Zinc finger 45-like"/>
    <property type="match status" value="1"/>
</dbReference>
<dbReference type="PANTHER" id="PTHR19818:SF139">
    <property type="entry name" value="PAIR-RULE PROTEIN ODD-PAIRED"/>
    <property type="match status" value="1"/>
</dbReference>
<dbReference type="PROSITE" id="PS50157">
    <property type="entry name" value="ZINC_FINGER_C2H2_2"/>
    <property type="match status" value="2"/>
</dbReference>
<dbReference type="GO" id="GO:0000978">
    <property type="term" value="F:RNA polymerase II cis-regulatory region sequence-specific DNA binding"/>
    <property type="evidence" value="ECO:0007669"/>
    <property type="project" value="TreeGrafter"/>
</dbReference>
<dbReference type="InterPro" id="IPR036236">
    <property type="entry name" value="Znf_C2H2_sf"/>
</dbReference>
<dbReference type="SUPFAM" id="SSF57667">
    <property type="entry name" value="beta-beta-alpha zinc fingers"/>
    <property type="match status" value="1"/>
</dbReference>
<comment type="caution">
    <text evidence="8">The sequence shown here is derived from an EMBL/GenBank/DDBJ whole genome shotgun (WGS) entry which is preliminary data.</text>
</comment>
<keyword evidence="3 5" id="KW-0863">Zinc-finger</keyword>
<keyword evidence="2" id="KW-0677">Repeat</keyword>
<dbReference type="InterPro" id="IPR050329">
    <property type="entry name" value="GLI_C2H2-zinc-finger"/>
</dbReference>
<evidence type="ECO:0000313" key="9">
    <source>
        <dbReference type="Proteomes" id="UP001211065"/>
    </source>
</evidence>
<protein>
    <recommendedName>
        <fullName evidence="7">C2H2-type domain-containing protein</fullName>
    </recommendedName>
</protein>
<dbReference type="GO" id="GO:0008270">
    <property type="term" value="F:zinc ion binding"/>
    <property type="evidence" value="ECO:0007669"/>
    <property type="project" value="UniProtKB-KW"/>
</dbReference>
<dbReference type="GO" id="GO:0000981">
    <property type="term" value="F:DNA-binding transcription factor activity, RNA polymerase II-specific"/>
    <property type="evidence" value="ECO:0007669"/>
    <property type="project" value="TreeGrafter"/>
</dbReference>
<evidence type="ECO:0000256" key="6">
    <source>
        <dbReference type="SAM" id="MobiDB-lite"/>
    </source>
</evidence>
<dbReference type="GO" id="GO:0045944">
    <property type="term" value="P:positive regulation of transcription by RNA polymerase II"/>
    <property type="evidence" value="ECO:0007669"/>
    <property type="project" value="UniProtKB-ARBA"/>
</dbReference>
<evidence type="ECO:0000256" key="4">
    <source>
        <dbReference type="ARBA" id="ARBA00022833"/>
    </source>
</evidence>
<feature type="region of interest" description="Disordered" evidence="6">
    <location>
        <begin position="29"/>
        <end position="49"/>
    </location>
</feature>
<dbReference type="SMART" id="SM00355">
    <property type="entry name" value="ZnF_C2H2"/>
    <property type="match status" value="2"/>
</dbReference>
<dbReference type="PANTHER" id="PTHR19818">
    <property type="entry name" value="ZINC FINGER PROTEIN ZIC AND GLI"/>
    <property type="match status" value="1"/>
</dbReference>
<evidence type="ECO:0000256" key="2">
    <source>
        <dbReference type="ARBA" id="ARBA00022737"/>
    </source>
</evidence>
<dbReference type="Gene3D" id="3.30.160.60">
    <property type="entry name" value="Classic Zinc Finger"/>
    <property type="match status" value="2"/>
</dbReference>
<proteinExistence type="predicted"/>
<keyword evidence="1" id="KW-0479">Metal-binding</keyword>